<evidence type="ECO:0000256" key="1">
    <source>
        <dbReference type="SAM" id="SignalP"/>
    </source>
</evidence>
<accession>A0A1M6V3N9</accession>
<dbReference type="SUPFAM" id="SSF53187">
    <property type="entry name" value="Zn-dependent exopeptidases"/>
    <property type="match status" value="1"/>
</dbReference>
<gene>
    <name evidence="3" type="ORF">SAMN04488007_3794</name>
</gene>
<dbReference type="STRING" id="228958.SAMN04488007_3794"/>
<dbReference type="Pfam" id="PF04389">
    <property type="entry name" value="Peptidase_M28"/>
    <property type="match status" value="1"/>
</dbReference>
<dbReference type="PROSITE" id="PS51257">
    <property type="entry name" value="PROKAR_LIPOPROTEIN"/>
    <property type="match status" value="1"/>
</dbReference>
<keyword evidence="1" id="KW-0732">Signal</keyword>
<evidence type="ECO:0000313" key="3">
    <source>
        <dbReference type="EMBL" id="SHK75985.1"/>
    </source>
</evidence>
<evidence type="ECO:0000259" key="2">
    <source>
        <dbReference type="Pfam" id="PF04389"/>
    </source>
</evidence>
<keyword evidence="4" id="KW-1185">Reference proteome</keyword>
<dbReference type="GO" id="GO:0006508">
    <property type="term" value="P:proteolysis"/>
    <property type="evidence" value="ECO:0007669"/>
    <property type="project" value="InterPro"/>
</dbReference>
<feature type="domain" description="Peptidase M28" evidence="2">
    <location>
        <begin position="127"/>
        <end position="326"/>
    </location>
</feature>
<protein>
    <submittedName>
        <fullName evidence="3">Peptidase family M28</fullName>
    </submittedName>
</protein>
<dbReference type="Proteomes" id="UP000184314">
    <property type="component" value="Unassembled WGS sequence"/>
</dbReference>
<dbReference type="PANTHER" id="PTHR12147">
    <property type="entry name" value="METALLOPEPTIDASE M28 FAMILY MEMBER"/>
    <property type="match status" value="1"/>
</dbReference>
<proteinExistence type="predicted"/>
<dbReference type="PANTHER" id="PTHR12147:SF26">
    <property type="entry name" value="PEPTIDASE M28 DOMAIN-CONTAINING PROTEIN"/>
    <property type="match status" value="1"/>
</dbReference>
<organism evidence="3 4">
    <name type="scientific">Maribacter aquivivus</name>
    <dbReference type="NCBI Taxonomy" id="228958"/>
    <lineage>
        <taxon>Bacteria</taxon>
        <taxon>Pseudomonadati</taxon>
        <taxon>Bacteroidota</taxon>
        <taxon>Flavobacteriia</taxon>
        <taxon>Flavobacteriales</taxon>
        <taxon>Flavobacteriaceae</taxon>
        <taxon>Maribacter</taxon>
    </lineage>
</organism>
<dbReference type="AlphaFoldDB" id="A0A1M6V3N9"/>
<dbReference type="GO" id="GO:0008235">
    <property type="term" value="F:metalloexopeptidase activity"/>
    <property type="evidence" value="ECO:0007669"/>
    <property type="project" value="InterPro"/>
</dbReference>
<dbReference type="RefSeq" id="WP_073247134.1">
    <property type="nucleotide sequence ID" value="NZ_FQZX01000004.1"/>
</dbReference>
<dbReference type="InterPro" id="IPR045175">
    <property type="entry name" value="M28_fam"/>
</dbReference>
<dbReference type="InterPro" id="IPR007484">
    <property type="entry name" value="Peptidase_M28"/>
</dbReference>
<dbReference type="OrthoDB" id="9764939at2"/>
<feature type="chain" id="PRO_5013133405" evidence="1">
    <location>
        <begin position="22"/>
        <end position="349"/>
    </location>
</feature>
<sequence>MKYISIVLLSTLILSCGGAKVDQSTVLNPTNPKGVKGSVLPETTVVETEDKVGVTASKLKGNTLPEDVEKIMTFLTSDKLQGRDTGGEGIAMAADYIQNVFENNDIAPYFLSYRDTLENYSDGVAYNVVGFLPGTDDKLKNEFVLIGAHYDHIGLISGDSNDKIANGANDNASGTTTVLEFAKYFGKHKNNKRSIIFALFTAEEKGLVGSKHLAKKLKTENIDLYAMLNFEMVGVPMVDKDHSLYLTGYELSNLAEVSNGYAHKNLVGFLPKAKEFNLFRRSDNAPFHDEFNVPSQTYSSFDFTNFGEYHKVGDEASLMDYEFMATIVNESVPMLKGIINSPVKEVKYN</sequence>
<dbReference type="EMBL" id="FQZX01000004">
    <property type="protein sequence ID" value="SHK75985.1"/>
    <property type="molecule type" value="Genomic_DNA"/>
</dbReference>
<name>A0A1M6V3N9_9FLAO</name>
<dbReference type="CDD" id="cd03877">
    <property type="entry name" value="M28_like"/>
    <property type="match status" value="1"/>
</dbReference>
<feature type="signal peptide" evidence="1">
    <location>
        <begin position="1"/>
        <end position="21"/>
    </location>
</feature>
<evidence type="ECO:0000313" key="4">
    <source>
        <dbReference type="Proteomes" id="UP000184314"/>
    </source>
</evidence>
<dbReference type="Gene3D" id="3.40.630.10">
    <property type="entry name" value="Zn peptidases"/>
    <property type="match status" value="1"/>
</dbReference>
<reference evidence="4" key="1">
    <citation type="submission" date="2016-11" db="EMBL/GenBank/DDBJ databases">
        <authorList>
            <person name="Varghese N."/>
            <person name="Submissions S."/>
        </authorList>
    </citation>
    <scope>NUCLEOTIDE SEQUENCE [LARGE SCALE GENOMIC DNA]</scope>
    <source>
        <strain evidence="4">DSM 16478</strain>
    </source>
</reference>